<dbReference type="RefSeq" id="WP_146088769.1">
    <property type="nucleotide sequence ID" value="NZ_PTJC01000006.1"/>
</dbReference>
<evidence type="ECO:0000313" key="3">
    <source>
        <dbReference type="Proteomes" id="UP000237662"/>
    </source>
</evidence>
<gene>
    <name evidence="2" type="ORF">CLV84_1962</name>
</gene>
<protein>
    <recommendedName>
        <fullName evidence="4">Protease inhibitor Inh</fullName>
    </recommendedName>
</protein>
<proteinExistence type="predicted"/>
<evidence type="ECO:0000256" key="1">
    <source>
        <dbReference type="SAM" id="SignalP"/>
    </source>
</evidence>
<dbReference type="OrthoDB" id="1493460at2"/>
<dbReference type="EMBL" id="PTJC01000006">
    <property type="protein sequence ID" value="PPK85071.1"/>
    <property type="molecule type" value="Genomic_DNA"/>
</dbReference>
<accession>A0A2S6I1W0</accession>
<name>A0A2S6I1W0_9BACT</name>
<dbReference type="Proteomes" id="UP000237662">
    <property type="component" value="Unassembled WGS sequence"/>
</dbReference>
<evidence type="ECO:0000313" key="2">
    <source>
        <dbReference type="EMBL" id="PPK85071.1"/>
    </source>
</evidence>
<organism evidence="2 3">
    <name type="scientific">Neolewinella xylanilytica</name>
    <dbReference type="NCBI Taxonomy" id="1514080"/>
    <lineage>
        <taxon>Bacteria</taxon>
        <taxon>Pseudomonadati</taxon>
        <taxon>Bacteroidota</taxon>
        <taxon>Saprospiria</taxon>
        <taxon>Saprospirales</taxon>
        <taxon>Lewinellaceae</taxon>
        <taxon>Neolewinella</taxon>
    </lineage>
</organism>
<reference evidence="2 3" key="1">
    <citation type="submission" date="2018-02" db="EMBL/GenBank/DDBJ databases">
        <title>Genomic Encyclopedia of Archaeal and Bacterial Type Strains, Phase II (KMG-II): from individual species to whole genera.</title>
        <authorList>
            <person name="Goeker M."/>
        </authorList>
    </citation>
    <scope>NUCLEOTIDE SEQUENCE [LARGE SCALE GENOMIC DNA]</scope>
    <source>
        <strain evidence="2 3">DSM 29526</strain>
    </source>
</reference>
<comment type="caution">
    <text evidence="2">The sequence shown here is derived from an EMBL/GenBank/DDBJ whole genome shotgun (WGS) entry which is preliminary data.</text>
</comment>
<feature type="chain" id="PRO_5015623720" description="Protease inhibitor Inh" evidence="1">
    <location>
        <begin position="19"/>
        <end position="137"/>
    </location>
</feature>
<feature type="signal peptide" evidence="1">
    <location>
        <begin position="1"/>
        <end position="18"/>
    </location>
</feature>
<evidence type="ECO:0008006" key="4">
    <source>
        <dbReference type="Google" id="ProtNLM"/>
    </source>
</evidence>
<sequence length="137" mass="15263">MRRIILICLTLLMTVACGEVSETVREAEAGMESKTNTVGELQGTWKNEDSILETIRFEGNMMIRQRKGEPDEHSENFVVGRTCPGVSDAVEPTGDGRYLAIPDTDRCYLISKLTEERLEMSLVGQGDKLRLVRVEAG</sequence>
<dbReference type="PROSITE" id="PS51257">
    <property type="entry name" value="PROKAR_LIPOPROTEIN"/>
    <property type="match status" value="1"/>
</dbReference>
<keyword evidence="3" id="KW-1185">Reference proteome</keyword>
<dbReference type="AlphaFoldDB" id="A0A2S6I1W0"/>
<keyword evidence="1" id="KW-0732">Signal</keyword>